<evidence type="ECO:0000256" key="1">
    <source>
        <dbReference type="ARBA" id="ARBA00004479"/>
    </source>
</evidence>
<dbReference type="Proteomes" id="UP001470230">
    <property type="component" value="Unassembled WGS sequence"/>
</dbReference>
<evidence type="ECO:0000313" key="9">
    <source>
        <dbReference type="Proteomes" id="UP001470230"/>
    </source>
</evidence>
<keyword evidence="2 6" id="KW-0812">Transmembrane</keyword>
<evidence type="ECO:0000259" key="7">
    <source>
        <dbReference type="PROSITE" id="PS51328"/>
    </source>
</evidence>
<evidence type="ECO:0000256" key="4">
    <source>
        <dbReference type="ARBA" id="ARBA00022989"/>
    </source>
</evidence>
<dbReference type="PANTHER" id="PTHR12223">
    <property type="entry name" value="VESICULAR MANNOSE-BINDING LECTIN"/>
    <property type="match status" value="1"/>
</dbReference>
<keyword evidence="4 6" id="KW-1133">Transmembrane helix</keyword>
<dbReference type="SUPFAM" id="SSF49899">
    <property type="entry name" value="Concanavalin A-like lectins/glucanases"/>
    <property type="match status" value="1"/>
</dbReference>
<accession>A0ABR2JWX8</accession>
<dbReference type="EMBL" id="JAPFFF010000009">
    <property type="protein sequence ID" value="KAK8883227.1"/>
    <property type="molecule type" value="Genomic_DNA"/>
</dbReference>
<feature type="transmembrane region" description="Helical" evidence="6">
    <location>
        <begin position="413"/>
        <end position="437"/>
    </location>
</feature>
<keyword evidence="5 6" id="KW-0472">Membrane</keyword>
<evidence type="ECO:0000256" key="2">
    <source>
        <dbReference type="ARBA" id="ARBA00022692"/>
    </source>
</evidence>
<gene>
    <name evidence="8" type="ORF">M9Y10_045878</name>
</gene>
<evidence type="ECO:0000256" key="6">
    <source>
        <dbReference type="SAM" id="Phobius"/>
    </source>
</evidence>
<keyword evidence="3" id="KW-0732">Signal</keyword>
<keyword evidence="9" id="KW-1185">Reference proteome</keyword>
<dbReference type="InterPro" id="IPR013320">
    <property type="entry name" value="ConA-like_dom_sf"/>
</dbReference>
<evidence type="ECO:0000256" key="5">
    <source>
        <dbReference type="ARBA" id="ARBA00023136"/>
    </source>
</evidence>
<reference evidence="8 9" key="1">
    <citation type="submission" date="2024-04" db="EMBL/GenBank/DDBJ databases">
        <title>Tritrichomonas musculus Genome.</title>
        <authorList>
            <person name="Alves-Ferreira E."/>
            <person name="Grigg M."/>
            <person name="Lorenzi H."/>
            <person name="Galac M."/>
        </authorList>
    </citation>
    <scope>NUCLEOTIDE SEQUENCE [LARGE SCALE GENOMIC DNA]</scope>
    <source>
        <strain evidence="8 9">EAF2021</strain>
    </source>
</reference>
<dbReference type="PANTHER" id="PTHR12223:SF28">
    <property type="entry name" value="LECTIN, MANNOSE BINDING 1 LIKE"/>
    <property type="match status" value="1"/>
</dbReference>
<dbReference type="PROSITE" id="PS51328">
    <property type="entry name" value="L_LECTIN_LIKE"/>
    <property type="match status" value="1"/>
</dbReference>
<evidence type="ECO:0000313" key="8">
    <source>
        <dbReference type="EMBL" id="KAK8883227.1"/>
    </source>
</evidence>
<evidence type="ECO:0000256" key="3">
    <source>
        <dbReference type="ARBA" id="ARBA00022729"/>
    </source>
</evidence>
<comment type="caution">
    <text evidence="8">The sequence shown here is derived from an EMBL/GenBank/DDBJ whole genome shotgun (WGS) entry which is preliminary data.</text>
</comment>
<dbReference type="Pfam" id="PF03388">
    <property type="entry name" value="Lectin_leg-like"/>
    <property type="match status" value="1"/>
</dbReference>
<comment type="subcellular location">
    <subcellularLocation>
        <location evidence="1">Membrane</location>
        <topology evidence="1">Single-pass type I membrane protein</topology>
    </subcellularLocation>
</comment>
<dbReference type="Gene3D" id="2.60.120.200">
    <property type="match status" value="1"/>
</dbReference>
<feature type="domain" description="L-type lectin-like" evidence="7">
    <location>
        <begin position="11"/>
        <end position="115"/>
    </location>
</feature>
<protein>
    <submittedName>
        <fullName evidence="8">Protein ERGIC-53</fullName>
    </submittedName>
</protein>
<sequence>MLIQFFFLKSASQSINADLNPPFISFDNKQIGVWTIGGVSLIYNDYIILAPPLQYHRGSIWSSAQIPSNDWSMQVELSLSEGSGGGGFGIWLIEEYGKEGQLSGGPSDFTGISIIGERNQSYINLKFLSDPIKRNKTIEIINSKLILYMQFSYSFIKIAMFHPITKQFTSIMNITNHFDFSSSFIGITAQSDEYTSLITLQSVTFHINDEREAFEFNNQFLKNEDIQQNDDFLINNSCKKSRKPPNDVDDVAHFQPKIAHRLRNPAFLSTRTEILQMEALNGKMDSQLSEPTKVSHVLNVIDEINEVSFGVASFSDLNNFIDLTIIPYAQKWNKRTQQIVDYAKNARSITDDACQTAQKFAQEISYLKNKTFFSIDKSVSAFSAEIEENLLTSSMIHPESIKNDLKVDYVSHILLLIGIIEFIIAFLFGFPFLYWLVKESSVRSAKKDFLINREKPD</sequence>
<organism evidence="8 9">
    <name type="scientific">Tritrichomonas musculus</name>
    <dbReference type="NCBI Taxonomy" id="1915356"/>
    <lineage>
        <taxon>Eukaryota</taxon>
        <taxon>Metamonada</taxon>
        <taxon>Parabasalia</taxon>
        <taxon>Tritrichomonadida</taxon>
        <taxon>Tritrichomonadidae</taxon>
        <taxon>Tritrichomonas</taxon>
    </lineage>
</organism>
<dbReference type="InterPro" id="IPR051136">
    <property type="entry name" value="Intracellular_Lectin-GPT"/>
</dbReference>
<dbReference type="CDD" id="cd07308">
    <property type="entry name" value="lectin_leg-like"/>
    <property type="match status" value="1"/>
</dbReference>
<proteinExistence type="predicted"/>
<name>A0ABR2JWX8_9EUKA</name>
<dbReference type="InterPro" id="IPR005052">
    <property type="entry name" value="Lectin_leg"/>
</dbReference>